<feature type="binding site" evidence="8">
    <location>
        <position position="167"/>
    </location>
    <ligand>
        <name>ATP</name>
        <dbReference type="ChEBI" id="CHEBI:30616"/>
    </ligand>
</feature>
<dbReference type="PANTHER" id="PTHR11807">
    <property type="entry name" value="ATPASES OF THE PP SUPERFAMILY-RELATED"/>
    <property type="match status" value="1"/>
</dbReference>
<reference evidence="12 14" key="1">
    <citation type="journal article" date="2013" name="PLoS ONE">
        <title>Predicting the Proteins of Angomonas deanei, Strigomonas culicis and Their Respective Endosymbionts Reveals New Aspects of the Trypanosomatidae Family.</title>
        <authorList>
            <person name="Motta M.C."/>
            <person name="Martins A.C."/>
            <person name="de Souza S.S."/>
            <person name="Catta-Preta C.M."/>
            <person name="Silva R."/>
            <person name="Klein C.C."/>
            <person name="de Almeida L.G."/>
            <person name="de Lima Cunha O."/>
            <person name="Ciapina L.P."/>
            <person name="Brocchi M."/>
            <person name="Colabardini A.C."/>
            <person name="de Araujo Lima B."/>
            <person name="Machado C.R."/>
            <person name="de Almeida Soares C.M."/>
            <person name="Probst C.M."/>
            <person name="de Menezes C.B."/>
            <person name="Thompson C.E."/>
            <person name="Bartholomeu D.C."/>
            <person name="Gradia D.F."/>
            <person name="Pavoni D.P."/>
            <person name="Grisard E.C."/>
            <person name="Fantinatti-Garboggini F."/>
            <person name="Marchini F.K."/>
            <person name="Rodrigues-Luiz G.F."/>
            <person name="Wagner G."/>
            <person name="Goldman G.H."/>
            <person name="Fietto J.L."/>
            <person name="Elias M.C."/>
            <person name="Goldman M.H."/>
            <person name="Sagot M.F."/>
            <person name="Pereira M."/>
            <person name="Stoco P.H."/>
            <person name="de Mendonca-Neto R.P."/>
            <person name="Teixeira S.M."/>
            <person name="Maciel T.E."/>
            <person name="de Oliveira Mendes T.A."/>
            <person name="Urmenyi T.P."/>
            <person name="de Souza W."/>
            <person name="Schenkman S."/>
            <person name="de Vasconcelos A.T."/>
        </authorList>
    </citation>
    <scope>NUCLEOTIDE SEQUENCE [LARGE SCALE GENOMIC DNA]</scope>
</reference>
<evidence type="ECO:0000313" key="11">
    <source>
        <dbReference type="EMBL" id="EPY19955.1"/>
    </source>
</evidence>
<keyword evidence="8" id="KW-0547">Nucleotide-binding</keyword>
<organism evidence="12 14">
    <name type="scientific">Strigomonas culicis</name>
    <dbReference type="NCBI Taxonomy" id="28005"/>
    <lineage>
        <taxon>Eukaryota</taxon>
        <taxon>Discoba</taxon>
        <taxon>Euglenozoa</taxon>
        <taxon>Kinetoplastea</taxon>
        <taxon>Metakinetoplastina</taxon>
        <taxon>Trypanosomatida</taxon>
        <taxon>Trypanosomatidae</taxon>
        <taxon>Strigomonadinae</taxon>
        <taxon>Strigomonas</taxon>
    </lineage>
</organism>
<keyword evidence="1 7" id="KW-0963">Cytoplasm</keyword>
<feature type="domain" description="Cytoplasmic tRNA 2-thiolation protein 1 C-terminal" evidence="10">
    <location>
        <begin position="286"/>
        <end position="312"/>
    </location>
</feature>
<evidence type="ECO:0000256" key="2">
    <source>
        <dbReference type="ARBA" id="ARBA00022555"/>
    </source>
</evidence>
<proteinExistence type="inferred from homology"/>
<keyword evidence="2 7" id="KW-0820">tRNA-binding</keyword>
<evidence type="ECO:0000313" key="13">
    <source>
        <dbReference type="EMBL" id="EPY31315.1"/>
    </source>
</evidence>
<dbReference type="InterPro" id="IPR056369">
    <property type="entry name" value="CTU1-like_ATP-bd"/>
</dbReference>
<dbReference type="SUPFAM" id="SSF52402">
    <property type="entry name" value="Adenine nucleotide alpha hydrolases-like"/>
    <property type="match status" value="1"/>
</dbReference>
<dbReference type="InterPro" id="IPR011063">
    <property type="entry name" value="TilS/TtcA_N"/>
</dbReference>
<comment type="similarity">
    <text evidence="7">Belongs to the TtcA family. CTU1/NCS6/ATPBD3 subfamily.</text>
</comment>
<feature type="domain" description="tRNA(Ile)-lysidine/2-thiocytidine synthase N-terminal" evidence="9">
    <location>
        <begin position="54"/>
        <end position="243"/>
    </location>
</feature>
<dbReference type="PANTHER" id="PTHR11807:SF12">
    <property type="entry name" value="CYTOPLASMIC TRNA 2-THIOLATION PROTEIN 1"/>
    <property type="match status" value="1"/>
</dbReference>
<protein>
    <recommendedName>
        <fullName evidence="7">Cytoplasmic tRNA 2-thiolation protein 1</fullName>
        <ecNumber evidence="7">2.7.7.-</ecNumber>
    </recommendedName>
    <alternativeName>
        <fullName evidence="7">Cytoplasmic tRNA adenylyltransferase 1</fullName>
    </alternativeName>
</protein>
<dbReference type="NCBIfam" id="TIGR00269">
    <property type="entry name" value="TIGR00269 family protein"/>
    <property type="match status" value="1"/>
</dbReference>
<dbReference type="GO" id="GO:0016779">
    <property type="term" value="F:nucleotidyltransferase activity"/>
    <property type="evidence" value="ECO:0007669"/>
    <property type="project" value="UniProtKB-UniRule"/>
</dbReference>
<dbReference type="EMBL" id="ATMH01003517">
    <property type="protein sequence ID" value="EPY31315.1"/>
    <property type="molecule type" value="Genomic_DNA"/>
</dbReference>
<dbReference type="InterPro" id="IPR032442">
    <property type="entry name" value="CTU1_C"/>
</dbReference>
<sequence length="322" mass="35841">MPPKLCENCNGNRASLRRPKNGHILCQECFFSIFETEVHETIVKEELFQPNDVVALGASGGKDSTVLIHLMTTLNERYQYGLQLILVSIDEGIVGYRDDSLETVKRNSSFYKLPLHILSYKELYGWTMDEIVNVSGLRNSCTFCGVFRRQALEKGSLLTGASKIVTGHNADDMAETILMNFFRADAPRLARSTCAISGGKDGTIARVKPLKYAYEKEIVLYAHFKKLDYFTTECTYSKDAFRGTARALLKEMEAVRPRCIADIVATGESLCVREVDASPGQAPRPCSRCGFVTSQRLCRACVLLQSLQQGNPLAALRNTVVE</sequence>
<dbReference type="GO" id="GO:0002143">
    <property type="term" value="P:tRNA wobble position uridine thiolation"/>
    <property type="evidence" value="ECO:0007669"/>
    <property type="project" value="TreeGrafter"/>
</dbReference>
<reference evidence="12" key="2">
    <citation type="submission" date="2013-03" db="EMBL/GenBank/DDBJ databases">
        <authorList>
            <person name="Motta M.C.M."/>
            <person name="Martins A.C.A."/>
            <person name="Preta C.M.C.C."/>
            <person name="Silva R."/>
            <person name="de Souza S.S."/>
            <person name="Klein C.C."/>
            <person name="de Almeida L.G.P."/>
            <person name="Cunha O.L."/>
            <person name="Colabardini A.C."/>
            <person name="Lima B.A."/>
            <person name="Machado C.R."/>
            <person name="Soares C.M.A."/>
            <person name="de Menezes C.B.A."/>
            <person name="Bartolomeu D.C."/>
            <person name="Grisard E.C."/>
            <person name="Fantinatti-Garboggini F."/>
            <person name="Rodrigues-Luiz G.F."/>
            <person name="Wagner G."/>
            <person name="Goldman G.H."/>
            <person name="Fietto J.L.R."/>
            <person name="Ciapina L.P."/>
            <person name="Brocchi M."/>
            <person name="Elias M.C."/>
            <person name="Goldman M.H.S."/>
            <person name="Sagot M.-F."/>
            <person name="Pereira M."/>
            <person name="Stoco P.H."/>
            <person name="Teixeira S.M.R."/>
            <person name="de Mendonca-Neto R.P."/>
            <person name="Maciel T.E.F."/>
            <person name="Mendes T.A.O."/>
            <person name="Urmenyi T.P."/>
            <person name="Teixeira M.M.G."/>
            <person name="de Camargo E.F.P."/>
            <person name="de Sousa W."/>
            <person name="Schenkman S."/>
            <person name="de Vasconcelos A.T.R."/>
        </authorList>
    </citation>
    <scope>NUCLEOTIDE SEQUENCE</scope>
</reference>
<dbReference type="CDD" id="cd01713">
    <property type="entry name" value="CTU1-like"/>
    <property type="match status" value="1"/>
</dbReference>
<dbReference type="FunFam" id="3.40.50.620:FF:000132">
    <property type="entry name" value="Cytoplasmic tRNA 2-thiolation protein 1"/>
    <property type="match status" value="1"/>
</dbReference>
<comment type="caution">
    <text evidence="12">The sequence shown here is derived from an EMBL/GenBank/DDBJ whole genome shotgun (WGS) entry which is preliminary data.</text>
</comment>
<evidence type="ECO:0000256" key="7">
    <source>
        <dbReference type="HAMAP-Rule" id="MF_03053"/>
    </source>
</evidence>
<dbReference type="PIRSF" id="PIRSF004976">
    <property type="entry name" value="ATPase_YdaO"/>
    <property type="match status" value="1"/>
</dbReference>
<dbReference type="Proteomes" id="UP000015354">
    <property type="component" value="Unassembled WGS sequence"/>
</dbReference>
<dbReference type="HAMAP" id="MF_03053">
    <property type="entry name" value="CTU1"/>
    <property type="match status" value="1"/>
</dbReference>
<evidence type="ECO:0000256" key="8">
    <source>
        <dbReference type="PIRSR" id="PIRSR004976-51"/>
    </source>
</evidence>
<dbReference type="GO" id="GO:0032447">
    <property type="term" value="P:protein urmylation"/>
    <property type="evidence" value="ECO:0007669"/>
    <property type="project" value="UniProtKB-UniRule"/>
</dbReference>
<dbReference type="EMBL" id="ATMH01003720">
    <property type="protein sequence ID" value="EPY30983.1"/>
    <property type="molecule type" value="Genomic_DNA"/>
</dbReference>
<dbReference type="OrthoDB" id="198857at2759"/>
<dbReference type="AlphaFoldDB" id="S9UQ36"/>
<dbReference type="Pfam" id="PF01171">
    <property type="entry name" value="ATP_bind_3"/>
    <property type="match status" value="1"/>
</dbReference>
<keyword evidence="4 7" id="KW-0819">tRNA processing</keyword>
<gene>
    <name evidence="13" type="ORF">STCU_03517</name>
    <name evidence="12" type="ORF">STCU_03720</name>
    <name evidence="11" type="ORF">STCU_09225</name>
</gene>
<accession>S9UQ36</accession>
<keyword evidence="3 7" id="KW-0808">Transferase</keyword>
<evidence type="ECO:0000256" key="1">
    <source>
        <dbReference type="ARBA" id="ARBA00022490"/>
    </source>
</evidence>
<dbReference type="GO" id="GO:0005524">
    <property type="term" value="F:ATP binding"/>
    <property type="evidence" value="ECO:0007669"/>
    <property type="project" value="UniProtKB-KW"/>
</dbReference>
<evidence type="ECO:0000256" key="3">
    <source>
        <dbReference type="ARBA" id="ARBA00022679"/>
    </source>
</evidence>
<feature type="binding site" evidence="8">
    <location>
        <position position="89"/>
    </location>
    <ligand>
        <name>ATP</name>
        <dbReference type="ChEBI" id="CHEBI:30616"/>
    </ligand>
</feature>
<dbReference type="GO" id="GO:0005739">
    <property type="term" value="C:mitochondrion"/>
    <property type="evidence" value="ECO:0007669"/>
    <property type="project" value="TreeGrafter"/>
</dbReference>
<evidence type="ECO:0000259" key="9">
    <source>
        <dbReference type="Pfam" id="PF01171"/>
    </source>
</evidence>
<evidence type="ECO:0000313" key="14">
    <source>
        <dbReference type="Proteomes" id="UP000015354"/>
    </source>
</evidence>
<keyword evidence="5 7" id="KW-0694">RNA-binding</keyword>
<keyword evidence="8" id="KW-0067">ATP-binding</keyword>
<dbReference type="Gene3D" id="3.40.50.620">
    <property type="entry name" value="HUPs"/>
    <property type="match status" value="1"/>
</dbReference>
<feature type="binding site" evidence="8">
    <location>
        <begin position="57"/>
        <end position="59"/>
    </location>
    <ligand>
        <name>ATP</name>
        <dbReference type="ChEBI" id="CHEBI:30616"/>
    </ligand>
</feature>
<dbReference type="EC" id="2.7.7.-" evidence="7"/>
<feature type="binding site" evidence="8">
    <location>
        <position position="172"/>
    </location>
    <ligand>
        <name>ATP</name>
        <dbReference type="ChEBI" id="CHEBI:30616"/>
    </ligand>
</feature>
<dbReference type="Pfam" id="PF16503">
    <property type="entry name" value="zn-ribbon_14"/>
    <property type="match status" value="1"/>
</dbReference>
<dbReference type="GO" id="GO:0000049">
    <property type="term" value="F:tRNA binding"/>
    <property type="evidence" value="ECO:0007669"/>
    <property type="project" value="UniProtKB-UniRule"/>
</dbReference>
<evidence type="ECO:0000256" key="6">
    <source>
        <dbReference type="ARBA" id="ARBA00060195"/>
    </source>
</evidence>
<evidence type="ECO:0000313" key="12">
    <source>
        <dbReference type="EMBL" id="EPY30983.1"/>
    </source>
</evidence>
<dbReference type="GO" id="GO:0002144">
    <property type="term" value="C:cytosolic tRNA wobble base thiouridylase complex"/>
    <property type="evidence" value="ECO:0007669"/>
    <property type="project" value="TreeGrafter"/>
</dbReference>
<dbReference type="UniPathway" id="UPA00988"/>
<evidence type="ECO:0000256" key="4">
    <source>
        <dbReference type="ARBA" id="ARBA00022694"/>
    </source>
</evidence>
<keyword evidence="14" id="KW-1185">Reference proteome</keyword>
<dbReference type="EMBL" id="ATMH01009225">
    <property type="protein sequence ID" value="EPY19955.1"/>
    <property type="molecule type" value="Genomic_DNA"/>
</dbReference>
<name>S9UQ36_9TRYP</name>
<comment type="function">
    <text evidence="6 7">Plays a central role in 2-thiolation of mcm(5)S(2)U at tRNA wobble positions of tRNA(Lys), tRNA(Glu) and tRNA(Gln). Directly binds tRNAs and probably acts by catalyzing adenylation of tRNAs, an intermediate required for 2-thiolation. It is unclear whether it acts as a sulfurtransferase that transfers sulfur from thiocarboxylated URM1 onto the uridine of tRNAs at wobble position.</text>
</comment>
<evidence type="ECO:0000256" key="5">
    <source>
        <dbReference type="ARBA" id="ARBA00022884"/>
    </source>
</evidence>
<evidence type="ECO:0000259" key="10">
    <source>
        <dbReference type="Pfam" id="PF16503"/>
    </source>
</evidence>
<feature type="binding site" evidence="8">
    <location>
        <position position="63"/>
    </location>
    <ligand>
        <name>ATP</name>
        <dbReference type="ChEBI" id="CHEBI:30616"/>
    </ligand>
</feature>
<comment type="subcellular location">
    <subcellularLocation>
        <location evidence="7">Cytoplasm</location>
    </subcellularLocation>
</comment>
<dbReference type="InterPro" id="IPR014729">
    <property type="entry name" value="Rossmann-like_a/b/a_fold"/>
</dbReference>
<dbReference type="InterPro" id="IPR000541">
    <property type="entry name" value="Ncs6/Tuc1/Ctu1"/>
</dbReference>
<comment type="pathway">
    <text evidence="7">tRNA modification; 5-methoxycarbonylmethyl-2-thiouridine-tRNA biosynthesis.</text>
</comment>
<dbReference type="InterPro" id="IPR035107">
    <property type="entry name" value="tRNA_thiolation_TtcA_Ctu1"/>
</dbReference>